<dbReference type="InterPro" id="IPR036728">
    <property type="entry name" value="PBP_GOBP_sf"/>
</dbReference>
<evidence type="ECO:0000256" key="1">
    <source>
        <dbReference type="SAM" id="SignalP"/>
    </source>
</evidence>
<protein>
    <submittedName>
        <fullName evidence="2">Uncharacterized protein</fullName>
    </submittedName>
</protein>
<dbReference type="Pfam" id="PF01395">
    <property type="entry name" value="PBP_GOBP"/>
    <property type="match status" value="1"/>
</dbReference>
<dbReference type="CDD" id="cd23992">
    <property type="entry name" value="PBP_GOBP"/>
    <property type="match status" value="1"/>
</dbReference>
<dbReference type="GO" id="GO:0005549">
    <property type="term" value="F:odorant binding"/>
    <property type="evidence" value="ECO:0007669"/>
    <property type="project" value="InterPro"/>
</dbReference>
<dbReference type="OrthoDB" id="6783999at2759"/>
<reference evidence="2" key="1">
    <citation type="submission" date="2022-01" db="EMBL/GenBank/DDBJ databases">
        <authorList>
            <person name="King R."/>
        </authorList>
    </citation>
    <scope>NUCLEOTIDE SEQUENCE</scope>
</reference>
<proteinExistence type="predicted"/>
<gene>
    <name evidence="2" type="ORF">PSYICH_LOCUS10240</name>
</gene>
<dbReference type="SUPFAM" id="SSF47565">
    <property type="entry name" value="Insect pheromone/odorant-binding proteins"/>
    <property type="match status" value="1"/>
</dbReference>
<evidence type="ECO:0000313" key="2">
    <source>
        <dbReference type="EMBL" id="CAH1110276.1"/>
    </source>
</evidence>
<keyword evidence="3" id="KW-1185">Reference proteome</keyword>
<keyword evidence="1" id="KW-0732">Signal</keyword>
<name>A0A9P0D5K2_9CUCU</name>
<organism evidence="2 3">
    <name type="scientific">Psylliodes chrysocephalus</name>
    <dbReference type="NCBI Taxonomy" id="3402493"/>
    <lineage>
        <taxon>Eukaryota</taxon>
        <taxon>Metazoa</taxon>
        <taxon>Ecdysozoa</taxon>
        <taxon>Arthropoda</taxon>
        <taxon>Hexapoda</taxon>
        <taxon>Insecta</taxon>
        <taxon>Pterygota</taxon>
        <taxon>Neoptera</taxon>
        <taxon>Endopterygota</taxon>
        <taxon>Coleoptera</taxon>
        <taxon>Polyphaga</taxon>
        <taxon>Cucujiformia</taxon>
        <taxon>Chrysomeloidea</taxon>
        <taxon>Chrysomelidae</taxon>
        <taxon>Galerucinae</taxon>
        <taxon>Alticini</taxon>
        <taxon>Psylliodes</taxon>
    </lineage>
</organism>
<accession>A0A9P0D5K2</accession>
<evidence type="ECO:0000313" key="3">
    <source>
        <dbReference type="Proteomes" id="UP001153636"/>
    </source>
</evidence>
<dbReference type="Gene3D" id="1.10.238.20">
    <property type="entry name" value="Pheromone/general odorant binding protein domain"/>
    <property type="match status" value="1"/>
</dbReference>
<sequence length="107" mass="11647">MNSLTVLLFCAGVIAAVNGAVLNPAVAQYQQFSKECISSTNTDPKNIAKVFNGDPIEVEELGSHLLCMNNKFNIFTENGDIDQDNLRKILLVFNPSKDKTDVAVTNS</sequence>
<dbReference type="EMBL" id="OV651816">
    <property type="protein sequence ID" value="CAH1110276.1"/>
    <property type="molecule type" value="Genomic_DNA"/>
</dbReference>
<dbReference type="InterPro" id="IPR006170">
    <property type="entry name" value="PBP/GOBP"/>
</dbReference>
<dbReference type="AlphaFoldDB" id="A0A9P0D5K2"/>
<feature type="signal peptide" evidence="1">
    <location>
        <begin position="1"/>
        <end position="19"/>
    </location>
</feature>
<dbReference type="Proteomes" id="UP001153636">
    <property type="component" value="Chromosome 4"/>
</dbReference>
<feature type="chain" id="PRO_5040203786" evidence="1">
    <location>
        <begin position="20"/>
        <end position="107"/>
    </location>
</feature>